<dbReference type="Proteomes" id="UP000282759">
    <property type="component" value="Unassembled WGS sequence"/>
</dbReference>
<dbReference type="RefSeq" id="WP_127703642.1">
    <property type="nucleotide sequence ID" value="NZ_SACK01000002.1"/>
</dbReference>
<sequence>MNTQLTTVLPGQIVKTIIPLQDERPDKVYVVTDDLTDTAVAIVALSQLQRNLRSPDLAKREQVPITNLTVIGKNLEEYIASFNK</sequence>
<evidence type="ECO:0000313" key="2">
    <source>
        <dbReference type="Proteomes" id="UP000282759"/>
    </source>
</evidence>
<keyword evidence="2" id="KW-1185">Reference proteome</keyword>
<protein>
    <submittedName>
        <fullName evidence="1">Uncharacterized protein</fullName>
    </submittedName>
</protein>
<organism evidence="1 2">
    <name type="scientific">Mucilaginibacter limnophilus</name>
    <dbReference type="NCBI Taxonomy" id="1932778"/>
    <lineage>
        <taxon>Bacteria</taxon>
        <taxon>Pseudomonadati</taxon>
        <taxon>Bacteroidota</taxon>
        <taxon>Sphingobacteriia</taxon>
        <taxon>Sphingobacteriales</taxon>
        <taxon>Sphingobacteriaceae</taxon>
        <taxon>Mucilaginibacter</taxon>
    </lineage>
</organism>
<comment type="caution">
    <text evidence="1">The sequence shown here is derived from an EMBL/GenBank/DDBJ whole genome shotgun (WGS) entry which is preliminary data.</text>
</comment>
<gene>
    <name evidence="1" type="ORF">EOD41_04685</name>
</gene>
<name>A0A437MUF5_9SPHI</name>
<accession>A0A437MUF5</accession>
<dbReference type="EMBL" id="SACK01000002">
    <property type="protein sequence ID" value="RVU01267.1"/>
    <property type="molecule type" value="Genomic_DNA"/>
</dbReference>
<dbReference type="OrthoDB" id="797851at2"/>
<evidence type="ECO:0000313" key="1">
    <source>
        <dbReference type="EMBL" id="RVU01267.1"/>
    </source>
</evidence>
<proteinExistence type="predicted"/>
<reference evidence="1 2" key="1">
    <citation type="submission" date="2019-01" db="EMBL/GenBank/DDBJ databases">
        <authorList>
            <person name="Chen W.-M."/>
        </authorList>
    </citation>
    <scope>NUCLEOTIDE SEQUENCE [LARGE SCALE GENOMIC DNA]</scope>
    <source>
        <strain evidence="1 2">YBJ-36</strain>
    </source>
</reference>
<dbReference type="AlphaFoldDB" id="A0A437MUF5"/>